<evidence type="ECO:0000259" key="10">
    <source>
        <dbReference type="PROSITE" id="PS51015"/>
    </source>
</evidence>
<feature type="domain" description="SET" evidence="8">
    <location>
        <begin position="461"/>
        <end position="604"/>
    </location>
</feature>
<dbReference type="PROSITE" id="PS51575">
    <property type="entry name" value="SAM_MT43_SUVAR39_2"/>
    <property type="match status" value="1"/>
</dbReference>
<keyword evidence="11" id="KW-1185">Reference proteome</keyword>
<reference evidence="12" key="2">
    <citation type="submission" date="2025-08" db="UniProtKB">
        <authorList>
            <consortium name="RefSeq"/>
        </authorList>
    </citation>
    <scope>IDENTIFICATION</scope>
    <source>
        <tissue evidence="12">Leaf</tissue>
    </source>
</reference>
<keyword evidence="4 6" id="KW-0539">Nucleus</keyword>
<evidence type="ECO:0000256" key="6">
    <source>
        <dbReference type="PROSITE-ProRule" id="PRU00358"/>
    </source>
</evidence>
<evidence type="ECO:0000256" key="2">
    <source>
        <dbReference type="ARBA" id="ARBA00022454"/>
    </source>
</evidence>
<dbReference type="SMART" id="SM00317">
    <property type="entry name" value="SET"/>
    <property type="match status" value="1"/>
</dbReference>
<reference evidence="11" key="1">
    <citation type="journal article" date="2019" name="Database">
        <title>The radish genome database (RadishGD): an integrated information resource for radish genomics.</title>
        <authorList>
            <person name="Yu H.J."/>
            <person name="Baek S."/>
            <person name="Lee Y.J."/>
            <person name="Cho A."/>
            <person name="Mun J.H."/>
        </authorList>
    </citation>
    <scope>NUCLEOTIDE SEQUENCE [LARGE SCALE GENOMIC DNA]</scope>
    <source>
        <strain evidence="11">cv. WK10039</strain>
    </source>
</reference>
<dbReference type="GO" id="GO:0042054">
    <property type="term" value="F:histone methyltransferase activity"/>
    <property type="evidence" value="ECO:0007669"/>
    <property type="project" value="InterPro"/>
</dbReference>
<keyword evidence="2" id="KW-0158">Chromosome</keyword>
<dbReference type="Pfam" id="PF02182">
    <property type="entry name" value="SAD_SRA"/>
    <property type="match status" value="1"/>
</dbReference>
<dbReference type="InterPro" id="IPR001214">
    <property type="entry name" value="SET_dom"/>
</dbReference>
<comment type="subcellular location">
    <subcellularLocation>
        <location evidence="1">Chromosome</location>
        <location evidence="1">Centromere</location>
    </subcellularLocation>
    <subcellularLocation>
        <location evidence="6">Nucleus</location>
    </subcellularLocation>
</comment>
<feature type="compositionally biased region" description="Low complexity" evidence="7">
    <location>
        <begin position="23"/>
        <end position="33"/>
    </location>
</feature>
<dbReference type="GO" id="GO:0000775">
    <property type="term" value="C:chromosome, centromeric region"/>
    <property type="evidence" value="ECO:0007669"/>
    <property type="project" value="UniProtKB-SubCell"/>
</dbReference>
<keyword evidence="3" id="KW-0156">Chromatin regulator</keyword>
<dbReference type="PROSITE" id="PS50280">
    <property type="entry name" value="SET"/>
    <property type="match status" value="1"/>
</dbReference>
<accession>A0A6J0JSV8</accession>
<dbReference type="PROSITE" id="PS51015">
    <property type="entry name" value="YDG"/>
    <property type="match status" value="1"/>
</dbReference>
<dbReference type="InterPro" id="IPR025794">
    <property type="entry name" value="H3-K9-MeTrfase_plant"/>
</dbReference>
<dbReference type="OrthoDB" id="5792673at2759"/>
<evidence type="ECO:0000259" key="8">
    <source>
        <dbReference type="PROSITE" id="PS50280"/>
    </source>
</evidence>
<evidence type="ECO:0000259" key="9">
    <source>
        <dbReference type="PROSITE" id="PS50867"/>
    </source>
</evidence>
<dbReference type="RefSeq" id="XP_018438653.2">
    <property type="nucleotide sequence ID" value="XM_018583151.2"/>
</dbReference>
<proteinExistence type="predicted"/>
<dbReference type="KEGG" id="rsz:108811098"/>
<evidence type="ECO:0000256" key="7">
    <source>
        <dbReference type="SAM" id="MobiDB-lite"/>
    </source>
</evidence>
<dbReference type="AlphaFoldDB" id="A0A6J0JSV8"/>
<feature type="domain" description="YDG" evidence="10">
    <location>
        <begin position="174"/>
        <end position="321"/>
    </location>
</feature>
<dbReference type="Pfam" id="PF05033">
    <property type="entry name" value="Pre-SET"/>
    <property type="match status" value="1"/>
</dbReference>
<keyword evidence="5" id="KW-0137">Centromere</keyword>
<feature type="compositionally biased region" description="Polar residues" evidence="7">
    <location>
        <begin position="1"/>
        <end position="11"/>
    </location>
</feature>
<dbReference type="GO" id="GO:0008270">
    <property type="term" value="F:zinc ion binding"/>
    <property type="evidence" value="ECO:0007669"/>
    <property type="project" value="InterPro"/>
</dbReference>
<dbReference type="InterPro" id="IPR015947">
    <property type="entry name" value="PUA-like_sf"/>
</dbReference>
<dbReference type="InterPro" id="IPR036987">
    <property type="entry name" value="SRA-YDG_sf"/>
</dbReference>
<dbReference type="SMART" id="SM00466">
    <property type="entry name" value="SRA"/>
    <property type="match status" value="1"/>
</dbReference>
<dbReference type="Gene3D" id="2.170.270.10">
    <property type="entry name" value="SET domain"/>
    <property type="match status" value="1"/>
</dbReference>
<name>A0A6J0JSV8_RAPSA</name>
<dbReference type="SUPFAM" id="SSF88697">
    <property type="entry name" value="PUA domain-like"/>
    <property type="match status" value="1"/>
</dbReference>
<sequence>SLTNRSNSLNAPGNDGRSDSDRGSSYSRPRSPGAVLPLPASHGRMTFLVPIPDLNLMPDSPPQETSSTAGITPGGSLASTLDVEADKGSNSLAIVPVPDHENHVVQTLDQDNQKLDRYVFKRTRMIYDSLRLHLTVEELRRPEPNPYRRAVNLKASRLMEESELCLHKGQHLVGSVPGVEIGDLFFYRKELCMFGLHRPLQSGIDYTSAHRSSFGVPIATSIVVSGGYEDDEDKGDELVYSGQGGRDNSGQQRQHQKLERGNLAMVQSMHHGVAVRVIRGFEYDNGVRSKVFVYDGLYRIVEYSLVRGKSGFDIFKFTLVRIQGQAELGSARLKRAQTLISTPLYALPAGYISFDLYGNNQGVPVCLYNDIDFDRSPLNYEYIAQSAISSVITGKGETDGGCECKYSCSDDCICVRKNGGELPYSPYGKLLRGKPVIFECGITCKCAYGCANRVAQRGLRKKMEVFRTRELGWGVRSLDLIHAGEFICEYAGVMVTKEQAEIMSMNGDMLVYPGRFAGTWKLWGNLSDVYPGNVPPSYPTLPPIDYAMDVSTMRSVAAFIRHSKEPNVMVQFVFHDHNNLKFPRVMLFALDNISPLTELSLDYVLADEVDERLAICN</sequence>
<dbReference type="PANTHER" id="PTHR45660:SF62">
    <property type="entry name" value="YDG DOMAIN-CONTAINING PROTEIN"/>
    <property type="match status" value="1"/>
</dbReference>
<dbReference type="InterPro" id="IPR003105">
    <property type="entry name" value="SRA_YDG"/>
</dbReference>
<dbReference type="InterPro" id="IPR007728">
    <property type="entry name" value="Pre-SET_dom"/>
</dbReference>
<gene>
    <name evidence="12" type="primary">LOC108811098</name>
</gene>
<feature type="region of interest" description="Disordered" evidence="7">
    <location>
        <begin position="53"/>
        <end position="81"/>
    </location>
</feature>
<evidence type="ECO:0000256" key="3">
    <source>
        <dbReference type="ARBA" id="ARBA00022853"/>
    </source>
</evidence>
<dbReference type="InterPro" id="IPR051357">
    <property type="entry name" value="H3K9_HMTase_SUVAR3-9"/>
</dbReference>
<evidence type="ECO:0000313" key="12">
    <source>
        <dbReference type="RefSeq" id="XP_018438653.2"/>
    </source>
</evidence>
<dbReference type="PANTHER" id="PTHR45660">
    <property type="entry name" value="HISTONE-LYSINE N-METHYLTRANSFERASE SETMAR"/>
    <property type="match status" value="1"/>
</dbReference>
<dbReference type="InterPro" id="IPR046341">
    <property type="entry name" value="SET_dom_sf"/>
</dbReference>
<feature type="domain" description="Pre-SET" evidence="9">
    <location>
        <begin position="400"/>
        <end position="458"/>
    </location>
</feature>
<organism evidence="11 12">
    <name type="scientific">Raphanus sativus</name>
    <name type="common">Radish</name>
    <name type="synonym">Raphanus raphanistrum var. sativus</name>
    <dbReference type="NCBI Taxonomy" id="3726"/>
    <lineage>
        <taxon>Eukaryota</taxon>
        <taxon>Viridiplantae</taxon>
        <taxon>Streptophyta</taxon>
        <taxon>Embryophyta</taxon>
        <taxon>Tracheophyta</taxon>
        <taxon>Spermatophyta</taxon>
        <taxon>Magnoliopsida</taxon>
        <taxon>eudicotyledons</taxon>
        <taxon>Gunneridae</taxon>
        <taxon>Pentapetalae</taxon>
        <taxon>rosids</taxon>
        <taxon>malvids</taxon>
        <taxon>Brassicales</taxon>
        <taxon>Brassicaceae</taxon>
        <taxon>Brassiceae</taxon>
        <taxon>Raphanus</taxon>
    </lineage>
</organism>
<evidence type="ECO:0000256" key="1">
    <source>
        <dbReference type="ARBA" id="ARBA00004584"/>
    </source>
</evidence>
<dbReference type="GeneID" id="108811098"/>
<dbReference type="SUPFAM" id="SSF82199">
    <property type="entry name" value="SET domain"/>
    <property type="match status" value="1"/>
</dbReference>
<evidence type="ECO:0000256" key="5">
    <source>
        <dbReference type="ARBA" id="ARBA00023328"/>
    </source>
</evidence>
<dbReference type="Pfam" id="PF00856">
    <property type="entry name" value="SET"/>
    <property type="match status" value="1"/>
</dbReference>
<evidence type="ECO:0000256" key="4">
    <source>
        <dbReference type="ARBA" id="ARBA00023242"/>
    </source>
</evidence>
<protein>
    <submittedName>
        <fullName evidence="12">Histone-lysine N-methyltransferase family member SUVH2-like</fullName>
    </submittedName>
</protein>
<feature type="non-terminal residue" evidence="12">
    <location>
        <position position="1"/>
    </location>
</feature>
<feature type="region of interest" description="Disordered" evidence="7">
    <location>
        <begin position="235"/>
        <end position="257"/>
    </location>
</feature>
<dbReference type="GO" id="GO:0005634">
    <property type="term" value="C:nucleus"/>
    <property type="evidence" value="ECO:0007669"/>
    <property type="project" value="UniProtKB-SubCell"/>
</dbReference>
<evidence type="ECO:0000313" key="11">
    <source>
        <dbReference type="Proteomes" id="UP000504610"/>
    </source>
</evidence>
<dbReference type="SMART" id="SM00468">
    <property type="entry name" value="PreSET"/>
    <property type="match status" value="1"/>
</dbReference>
<dbReference type="Proteomes" id="UP000504610">
    <property type="component" value="Chromosome 6"/>
</dbReference>
<dbReference type="GO" id="GO:0003690">
    <property type="term" value="F:double-stranded DNA binding"/>
    <property type="evidence" value="ECO:0007669"/>
    <property type="project" value="TreeGrafter"/>
</dbReference>
<dbReference type="PROSITE" id="PS50867">
    <property type="entry name" value="PRE_SET"/>
    <property type="match status" value="1"/>
</dbReference>
<dbReference type="Gene3D" id="2.30.280.10">
    <property type="entry name" value="SRA-YDG"/>
    <property type="match status" value="1"/>
</dbReference>
<feature type="region of interest" description="Disordered" evidence="7">
    <location>
        <begin position="1"/>
        <end position="39"/>
    </location>
</feature>